<accession>A0A9E2S9E8</accession>
<feature type="transmembrane region" description="Helical" evidence="1">
    <location>
        <begin position="352"/>
        <end position="372"/>
    </location>
</feature>
<feature type="transmembrane region" description="Helical" evidence="1">
    <location>
        <begin position="52"/>
        <end position="79"/>
    </location>
</feature>
<sequence length="465" mass="54302">MKKFNNWMLTNHPLIWNTRFHIMLPLVILLNIIFFFWGYCQDITLKNISYFHYYQFGFINGVAILVGIMTMLLWLIFYLRHNAFKALLPLSMFHLQKEFAIVLIIFLGLIFPIMIAHKGMNYKINRISKSVNTPKEKRIIFLAQHFLPFELGRFNAKKVYQPGNDNDTGRFEQGMIPGVSYLNYRGSEYYNEGYIIDKDSLLDIKAISWLKDHRKDSIITYIDKYLQLCKKYGGEYKFNSTAHVSSIFSTTDLLVKEEIPTDKYDKDEKVNNRYIQTPYVSLNAIEEITDARKGLKLEQYFACAIVALGFCFVLFSFRITPIKTWISAIVMAVILTVGTVTLYIVSNNERILILSPVVLAVASLCISAGSIFQKKRKYLAGVTYLLTWIVLPFFVLAVYGFLYEYTQYGYYEDVTYIKNGFTHQMHDWLKDNDKNFLIANFIFALLMALFVMIPLIKKWRANPEE</sequence>
<dbReference type="Proteomes" id="UP000812270">
    <property type="component" value="Unassembled WGS sequence"/>
</dbReference>
<keyword evidence="3" id="KW-1185">Reference proteome</keyword>
<dbReference type="RefSeq" id="WP_217790708.1">
    <property type="nucleotide sequence ID" value="NZ_JAHSPG010000003.1"/>
</dbReference>
<dbReference type="AlphaFoldDB" id="A0A9E2S9E8"/>
<evidence type="ECO:0000256" key="1">
    <source>
        <dbReference type="SAM" id="Phobius"/>
    </source>
</evidence>
<keyword evidence="1" id="KW-1133">Transmembrane helix</keyword>
<comment type="caution">
    <text evidence="2">The sequence shown here is derived from an EMBL/GenBank/DDBJ whole genome shotgun (WGS) entry which is preliminary data.</text>
</comment>
<evidence type="ECO:0000313" key="2">
    <source>
        <dbReference type="EMBL" id="MBV4357089.1"/>
    </source>
</evidence>
<feature type="transmembrane region" description="Helical" evidence="1">
    <location>
        <begin position="99"/>
        <end position="116"/>
    </location>
</feature>
<gene>
    <name evidence="2" type="ORF">KTO63_08035</name>
</gene>
<evidence type="ECO:0000313" key="3">
    <source>
        <dbReference type="Proteomes" id="UP000812270"/>
    </source>
</evidence>
<feature type="transmembrane region" description="Helical" evidence="1">
    <location>
        <begin position="436"/>
        <end position="456"/>
    </location>
</feature>
<keyword evidence="1" id="KW-0472">Membrane</keyword>
<keyword evidence="1" id="KW-0812">Transmembrane</keyword>
<feature type="transmembrane region" description="Helical" evidence="1">
    <location>
        <begin position="325"/>
        <end position="345"/>
    </location>
</feature>
<feature type="transmembrane region" description="Helical" evidence="1">
    <location>
        <begin position="20"/>
        <end position="40"/>
    </location>
</feature>
<proteinExistence type="predicted"/>
<organism evidence="2 3">
    <name type="scientific">Pinibacter aurantiacus</name>
    <dbReference type="NCBI Taxonomy" id="2851599"/>
    <lineage>
        <taxon>Bacteria</taxon>
        <taxon>Pseudomonadati</taxon>
        <taxon>Bacteroidota</taxon>
        <taxon>Chitinophagia</taxon>
        <taxon>Chitinophagales</taxon>
        <taxon>Chitinophagaceae</taxon>
        <taxon>Pinibacter</taxon>
    </lineage>
</organism>
<dbReference type="EMBL" id="JAHSPG010000003">
    <property type="protein sequence ID" value="MBV4357089.1"/>
    <property type="molecule type" value="Genomic_DNA"/>
</dbReference>
<protein>
    <submittedName>
        <fullName evidence="2">Uncharacterized protein</fullName>
    </submittedName>
</protein>
<reference evidence="2" key="1">
    <citation type="submission" date="2021-06" db="EMBL/GenBank/DDBJ databases">
        <authorList>
            <person name="Huq M.A."/>
        </authorList>
    </citation>
    <scope>NUCLEOTIDE SEQUENCE</scope>
    <source>
        <strain evidence="2">MAH-26</strain>
    </source>
</reference>
<feature type="transmembrane region" description="Helical" evidence="1">
    <location>
        <begin position="378"/>
        <end position="402"/>
    </location>
</feature>
<feature type="transmembrane region" description="Helical" evidence="1">
    <location>
        <begin position="300"/>
        <end position="319"/>
    </location>
</feature>
<name>A0A9E2S9E8_9BACT</name>